<dbReference type="SUPFAM" id="SSF48056">
    <property type="entry name" value="Di-copper centre-containing domain"/>
    <property type="match status" value="1"/>
</dbReference>
<comment type="caution">
    <text evidence="5">The sequence shown here is derived from an EMBL/GenBank/DDBJ whole genome shotgun (WGS) entry which is preliminary data.</text>
</comment>
<dbReference type="InterPro" id="IPR050316">
    <property type="entry name" value="Tyrosinase/Hemocyanin"/>
</dbReference>
<dbReference type="InterPro" id="IPR008922">
    <property type="entry name" value="Di-copper_centre_dom_sf"/>
</dbReference>
<reference evidence="5 6" key="1">
    <citation type="journal article" date="2016" name="Mol. Biol. Evol.">
        <title>Genome-Wide Survey of Gut Fungi (Harpellales) Reveals the First Horizontally Transferred Ubiquitin Gene from a Mosquito Host.</title>
        <authorList>
            <person name="Wang Y."/>
            <person name="White M.M."/>
            <person name="Kvist S."/>
            <person name="Moncalvo J.M."/>
        </authorList>
    </citation>
    <scope>NUCLEOTIDE SEQUENCE [LARGE SCALE GENOMIC DNA]</scope>
    <source>
        <strain evidence="5 6">ALG-7-W6</strain>
    </source>
</reference>
<dbReference type="PANTHER" id="PTHR11474:SF126">
    <property type="entry name" value="TYROSINASE-LIKE PROTEIN TYR-1-RELATED"/>
    <property type="match status" value="1"/>
</dbReference>
<proteinExistence type="predicted"/>
<name>A0A1R0H9M4_9FUNG</name>
<gene>
    <name evidence="5" type="ORF">AYI68_g29</name>
</gene>
<feature type="chain" id="PRO_5012954956" evidence="3">
    <location>
        <begin position="21"/>
        <end position="463"/>
    </location>
</feature>
<sequence>MKLSFSFALGALALLDTVNSQRCSNIITRKEIRTLSSSELNIYRSTLTQLYQLGWFDWFGFIHTRFFTPIHNSVEFLPWHRRFTIEFESLARYYNPNYVQHYWDGSIDSAAPANSPVLTDKYVGGNGQNGNGCITNGLQKGWINAVTGNVCLRRSFENNGNINPYQTPEHLTSDIQTASNFEEYRGWLEYGYHGQVHNSIGGDMAGTYSPLDALFFLHHSMIDRLWWRFQNAKPANLLSYSNDPSQQVTFYGTPVSNLLRVGYGFLCYQYDDIAALKRRDDSTTDNSSDIVSVIQTPDMNLATALNATALQKFFPQLANGSANPSSIAMPNVVSQTAVTYSRARNISTYRSPIAAASTNMSSNSSIIALSAEIISSVVEPVIDSINNSIADTLISTANSGDVGAAAGNTTVSTDKPKMAYPGRLSDAFIAHCNIDVAKYNAYYDRIVELTDLLNDSGYVSPYV</sequence>
<dbReference type="AlphaFoldDB" id="A0A1R0H9M4"/>
<evidence type="ECO:0000313" key="6">
    <source>
        <dbReference type="Proteomes" id="UP000187455"/>
    </source>
</evidence>
<dbReference type="PRINTS" id="PR00092">
    <property type="entry name" value="TYROSINASE"/>
</dbReference>
<evidence type="ECO:0000313" key="5">
    <source>
        <dbReference type="EMBL" id="OLY85778.1"/>
    </source>
</evidence>
<keyword evidence="1" id="KW-0479">Metal-binding</keyword>
<dbReference type="EMBL" id="LSSL01000005">
    <property type="protein sequence ID" value="OLY85778.1"/>
    <property type="molecule type" value="Genomic_DNA"/>
</dbReference>
<feature type="signal peptide" evidence="3">
    <location>
        <begin position="1"/>
        <end position="20"/>
    </location>
</feature>
<dbReference type="Pfam" id="PF00264">
    <property type="entry name" value="Tyrosinase"/>
    <property type="match status" value="1"/>
</dbReference>
<dbReference type="Gene3D" id="1.10.1280.10">
    <property type="entry name" value="Di-copper center containing domain from catechol oxidase"/>
    <property type="match status" value="1"/>
</dbReference>
<protein>
    <submittedName>
        <fullName evidence="5">Tyrosinase</fullName>
    </submittedName>
</protein>
<evidence type="ECO:0000256" key="3">
    <source>
        <dbReference type="SAM" id="SignalP"/>
    </source>
</evidence>
<dbReference type="GO" id="GO:0016491">
    <property type="term" value="F:oxidoreductase activity"/>
    <property type="evidence" value="ECO:0007669"/>
    <property type="project" value="InterPro"/>
</dbReference>
<organism evidence="5 6">
    <name type="scientific">Smittium mucronatum</name>
    <dbReference type="NCBI Taxonomy" id="133383"/>
    <lineage>
        <taxon>Eukaryota</taxon>
        <taxon>Fungi</taxon>
        <taxon>Fungi incertae sedis</taxon>
        <taxon>Zoopagomycota</taxon>
        <taxon>Kickxellomycotina</taxon>
        <taxon>Harpellomycetes</taxon>
        <taxon>Harpellales</taxon>
        <taxon>Legeriomycetaceae</taxon>
        <taxon>Smittium</taxon>
    </lineage>
</organism>
<evidence type="ECO:0000256" key="2">
    <source>
        <dbReference type="ARBA" id="ARBA00023008"/>
    </source>
</evidence>
<dbReference type="InterPro" id="IPR002227">
    <property type="entry name" value="Tyrosinase_Cu-bd"/>
</dbReference>
<evidence type="ECO:0000259" key="4">
    <source>
        <dbReference type="PROSITE" id="PS00497"/>
    </source>
</evidence>
<feature type="domain" description="Tyrosinase copper-binding" evidence="4">
    <location>
        <begin position="71"/>
        <end position="88"/>
    </location>
</feature>
<accession>A0A1R0H9M4</accession>
<dbReference type="STRING" id="133383.A0A1R0H9M4"/>
<keyword evidence="2" id="KW-0186">Copper</keyword>
<dbReference type="Proteomes" id="UP000187455">
    <property type="component" value="Unassembled WGS sequence"/>
</dbReference>
<keyword evidence="6" id="KW-1185">Reference proteome</keyword>
<evidence type="ECO:0000256" key="1">
    <source>
        <dbReference type="ARBA" id="ARBA00022723"/>
    </source>
</evidence>
<keyword evidence="3" id="KW-0732">Signal</keyword>
<dbReference type="GO" id="GO:0046872">
    <property type="term" value="F:metal ion binding"/>
    <property type="evidence" value="ECO:0007669"/>
    <property type="project" value="UniProtKB-KW"/>
</dbReference>
<dbReference type="OrthoDB" id="6132182at2759"/>
<dbReference type="PANTHER" id="PTHR11474">
    <property type="entry name" value="TYROSINASE FAMILY MEMBER"/>
    <property type="match status" value="1"/>
</dbReference>
<dbReference type="PROSITE" id="PS00497">
    <property type="entry name" value="TYROSINASE_1"/>
    <property type="match status" value="1"/>
</dbReference>